<evidence type="ECO:0000256" key="4">
    <source>
        <dbReference type="ARBA" id="ARBA00022833"/>
    </source>
</evidence>
<dbReference type="Pfam" id="PF01435">
    <property type="entry name" value="Peptidase_M48"/>
    <property type="match status" value="1"/>
</dbReference>
<feature type="transmembrane region" description="Helical" evidence="7">
    <location>
        <begin position="267"/>
        <end position="289"/>
    </location>
</feature>
<evidence type="ECO:0000256" key="2">
    <source>
        <dbReference type="ARBA" id="ARBA00022723"/>
    </source>
</evidence>
<evidence type="ECO:0000256" key="1">
    <source>
        <dbReference type="ARBA" id="ARBA00022670"/>
    </source>
</evidence>
<comment type="caution">
    <text evidence="9">The sequence shown here is derived from an EMBL/GenBank/DDBJ whole genome shotgun (WGS) entry which is preliminary data.</text>
</comment>
<dbReference type="Gene3D" id="3.30.2010.10">
    <property type="entry name" value="Metalloproteases ('zincins'), catalytic domain"/>
    <property type="match status" value="1"/>
</dbReference>
<evidence type="ECO:0000313" key="10">
    <source>
        <dbReference type="Proteomes" id="UP000549971"/>
    </source>
</evidence>
<feature type="transmembrane region" description="Helical" evidence="7">
    <location>
        <begin position="6"/>
        <end position="23"/>
    </location>
</feature>
<dbReference type="CDD" id="cd07326">
    <property type="entry name" value="M56_BlaR1_MecR1_like"/>
    <property type="match status" value="1"/>
</dbReference>
<keyword evidence="1 6" id="KW-0645">Protease</keyword>
<feature type="transmembrane region" description="Helical" evidence="7">
    <location>
        <begin position="78"/>
        <end position="99"/>
    </location>
</feature>
<dbReference type="AlphaFoldDB" id="A0A7W9MU32"/>
<dbReference type="InterPro" id="IPR052173">
    <property type="entry name" value="Beta-lactam_resp_regulator"/>
</dbReference>
<evidence type="ECO:0000259" key="8">
    <source>
        <dbReference type="Pfam" id="PF01435"/>
    </source>
</evidence>
<name>A0A7W9MU32_9ACTN</name>
<keyword evidence="7" id="KW-0472">Membrane</keyword>
<evidence type="ECO:0000256" key="6">
    <source>
        <dbReference type="RuleBase" id="RU003983"/>
    </source>
</evidence>
<dbReference type="RefSeq" id="WP_184795416.1">
    <property type="nucleotide sequence ID" value="NZ_JACHMY010000001.1"/>
</dbReference>
<accession>A0A7W9MU32</accession>
<dbReference type="GO" id="GO:0006508">
    <property type="term" value="P:proteolysis"/>
    <property type="evidence" value="ECO:0007669"/>
    <property type="project" value="UniProtKB-KW"/>
</dbReference>
<feature type="domain" description="Peptidase M48" evidence="8">
    <location>
        <begin position="123"/>
        <end position="196"/>
    </location>
</feature>
<evidence type="ECO:0000256" key="7">
    <source>
        <dbReference type="SAM" id="Phobius"/>
    </source>
</evidence>
<keyword evidence="4 6" id="KW-0862">Zinc</keyword>
<evidence type="ECO:0000313" key="9">
    <source>
        <dbReference type="EMBL" id="MBB5835817.1"/>
    </source>
</evidence>
<keyword evidence="10" id="KW-1185">Reference proteome</keyword>
<gene>
    <name evidence="9" type="ORF">HDA39_002551</name>
</gene>
<evidence type="ECO:0000256" key="3">
    <source>
        <dbReference type="ARBA" id="ARBA00022801"/>
    </source>
</evidence>
<sequence length="298" mass="31063">MRIWVYLPLVLSFLFPWATQWMADLLSPAAAVRLATAGAAVAALASTCSLTLLSLTLFDDLPPLNAFDNRPELGLPKPVPGWLASIAALVLLAGTVRLLREAVRRRRAVGELRAVGAPYGGLVVADLPEPFAVAIPGRPGHVLVTSGMLSLLDPVERKVLLAHERSHLNRRHHFLVAIAASSAAMNPLLTKLASLITYLAERSADEDAAAEVGDRTVVARAVAKASVAGSGRGPAPALGLHGSTAVERVAAIAGPEPASRWRGSTGVAALAVVQVAVSAVAIVQFVSVAEAWLGMLFS</sequence>
<dbReference type="EMBL" id="JACHMY010000001">
    <property type="protein sequence ID" value="MBB5835817.1"/>
    <property type="molecule type" value="Genomic_DNA"/>
</dbReference>
<dbReference type="GO" id="GO:0046872">
    <property type="term" value="F:metal ion binding"/>
    <property type="evidence" value="ECO:0007669"/>
    <property type="project" value="UniProtKB-KW"/>
</dbReference>
<proteinExistence type="inferred from homology"/>
<comment type="similarity">
    <text evidence="6">Belongs to the peptidase M48 family.</text>
</comment>
<comment type="cofactor">
    <cofactor evidence="6">
        <name>Zn(2+)</name>
        <dbReference type="ChEBI" id="CHEBI:29105"/>
    </cofactor>
    <text evidence="6">Binds 1 zinc ion per subunit.</text>
</comment>
<dbReference type="PANTHER" id="PTHR34978">
    <property type="entry name" value="POSSIBLE SENSOR-TRANSDUCER PROTEIN BLAR"/>
    <property type="match status" value="1"/>
</dbReference>
<keyword evidence="5 6" id="KW-0482">Metalloprotease</keyword>
<dbReference type="InterPro" id="IPR001915">
    <property type="entry name" value="Peptidase_M48"/>
</dbReference>
<protein>
    <submittedName>
        <fullName evidence="9">Zn-dependent protease with chaperone function</fullName>
    </submittedName>
</protein>
<feature type="transmembrane region" description="Helical" evidence="7">
    <location>
        <begin position="35"/>
        <end position="58"/>
    </location>
</feature>
<keyword evidence="3 6" id="KW-0378">Hydrolase</keyword>
<dbReference type="GO" id="GO:0004222">
    <property type="term" value="F:metalloendopeptidase activity"/>
    <property type="evidence" value="ECO:0007669"/>
    <property type="project" value="InterPro"/>
</dbReference>
<dbReference type="Proteomes" id="UP000549971">
    <property type="component" value="Unassembled WGS sequence"/>
</dbReference>
<evidence type="ECO:0000256" key="5">
    <source>
        <dbReference type="ARBA" id="ARBA00023049"/>
    </source>
</evidence>
<keyword evidence="7" id="KW-1133">Transmembrane helix</keyword>
<dbReference type="PANTHER" id="PTHR34978:SF3">
    <property type="entry name" value="SLR0241 PROTEIN"/>
    <property type="match status" value="1"/>
</dbReference>
<keyword evidence="2" id="KW-0479">Metal-binding</keyword>
<organism evidence="9 10">
    <name type="scientific">Kribbella italica</name>
    <dbReference type="NCBI Taxonomy" id="1540520"/>
    <lineage>
        <taxon>Bacteria</taxon>
        <taxon>Bacillati</taxon>
        <taxon>Actinomycetota</taxon>
        <taxon>Actinomycetes</taxon>
        <taxon>Propionibacteriales</taxon>
        <taxon>Kribbellaceae</taxon>
        <taxon>Kribbella</taxon>
    </lineage>
</organism>
<keyword evidence="7" id="KW-0812">Transmembrane</keyword>
<reference evidence="9 10" key="1">
    <citation type="submission" date="2020-08" db="EMBL/GenBank/DDBJ databases">
        <title>Sequencing the genomes of 1000 actinobacteria strains.</title>
        <authorList>
            <person name="Klenk H.-P."/>
        </authorList>
    </citation>
    <scope>NUCLEOTIDE SEQUENCE [LARGE SCALE GENOMIC DNA]</scope>
    <source>
        <strain evidence="9 10">DSM 28967</strain>
    </source>
</reference>